<dbReference type="EMBL" id="BMAU01021062">
    <property type="protein sequence ID" value="GFX88892.1"/>
    <property type="molecule type" value="Genomic_DNA"/>
</dbReference>
<dbReference type="Proteomes" id="UP000887159">
    <property type="component" value="Unassembled WGS sequence"/>
</dbReference>
<name>A0A8X6UYM9_TRICX</name>
<evidence type="ECO:0000313" key="2">
    <source>
        <dbReference type="Proteomes" id="UP000887159"/>
    </source>
</evidence>
<accession>A0A8X6UYM9</accession>
<comment type="caution">
    <text evidence="1">The sequence shown here is derived from an EMBL/GenBank/DDBJ whole genome shotgun (WGS) entry which is preliminary data.</text>
</comment>
<dbReference type="InterPro" id="IPR036236">
    <property type="entry name" value="Znf_C2H2_sf"/>
</dbReference>
<reference evidence="1" key="1">
    <citation type="submission" date="2020-08" db="EMBL/GenBank/DDBJ databases">
        <title>Multicomponent nature underlies the extraordinary mechanical properties of spider dragline silk.</title>
        <authorList>
            <person name="Kono N."/>
            <person name="Nakamura H."/>
            <person name="Mori M."/>
            <person name="Yoshida Y."/>
            <person name="Ohtoshi R."/>
            <person name="Malay A.D."/>
            <person name="Moran D.A.P."/>
            <person name="Tomita M."/>
            <person name="Numata K."/>
            <person name="Arakawa K."/>
        </authorList>
    </citation>
    <scope>NUCLEOTIDE SEQUENCE</scope>
</reference>
<dbReference type="SUPFAM" id="SSF57667">
    <property type="entry name" value="beta-beta-alpha zinc fingers"/>
    <property type="match status" value="1"/>
</dbReference>
<organism evidence="1 2">
    <name type="scientific">Trichonephila clavipes</name>
    <name type="common">Golden silk orbweaver</name>
    <name type="synonym">Nephila clavipes</name>
    <dbReference type="NCBI Taxonomy" id="2585209"/>
    <lineage>
        <taxon>Eukaryota</taxon>
        <taxon>Metazoa</taxon>
        <taxon>Ecdysozoa</taxon>
        <taxon>Arthropoda</taxon>
        <taxon>Chelicerata</taxon>
        <taxon>Arachnida</taxon>
        <taxon>Araneae</taxon>
        <taxon>Araneomorphae</taxon>
        <taxon>Entelegynae</taxon>
        <taxon>Araneoidea</taxon>
        <taxon>Nephilidae</taxon>
        <taxon>Trichonephila</taxon>
    </lineage>
</organism>
<proteinExistence type="predicted"/>
<sequence>MEKRMIIKQSMEERKIICQVTIPNDGSVDVIEVTNQQQTLWFKIPIDGRMYMKFPYAKCEPCQKQFTGIKPYKQHCMSVKHQRICGSQGNQLPNDVCIKILSEAAL</sequence>
<protein>
    <submittedName>
        <fullName evidence="1">Uncharacterized protein</fullName>
    </submittedName>
</protein>
<dbReference type="AlphaFoldDB" id="A0A8X6UYM9"/>
<evidence type="ECO:0000313" key="1">
    <source>
        <dbReference type="EMBL" id="GFX88892.1"/>
    </source>
</evidence>
<gene>
    <name evidence="1" type="ORF">TNCV_2575991</name>
</gene>
<keyword evidence="2" id="KW-1185">Reference proteome</keyword>